<dbReference type="EMBL" id="FOKG01000015">
    <property type="protein sequence ID" value="SFB51826.1"/>
    <property type="molecule type" value="Genomic_DNA"/>
</dbReference>
<dbReference type="STRING" id="490629.SAMN05216266_115158"/>
<evidence type="ECO:0000313" key="2">
    <source>
        <dbReference type="EMBL" id="SFB51826.1"/>
    </source>
</evidence>
<proteinExistence type="predicted"/>
<accession>A0A1I1BQ91</accession>
<name>A0A1I1BQ91_9PSEU</name>
<organism evidence="2 3">
    <name type="scientific">Amycolatopsis marina</name>
    <dbReference type="NCBI Taxonomy" id="490629"/>
    <lineage>
        <taxon>Bacteria</taxon>
        <taxon>Bacillati</taxon>
        <taxon>Actinomycetota</taxon>
        <taxon>Actinomycetes</taxon>
        <taxon>Pseudonocardiales</taxon>
        <taxon>Pseudonocardiaceae</taxon>
        <taxon>Amycolatopsis</taxon>
    </lineage>
</organism>
<feature type="region of interest" description="Disordered" evidence="1">
    <location>
        <begin position="21"/>
        <end position="74"/>
    </location>
</feature>
<protein>
    <submittedName>
        <fullName evidence="2">Uncharacterized protein</fullName>
    </submittedName>
</protein>
<dbReference type="RefSeq" id="WP_091675476.1">
    <property type="nucleotide sequence ID" value="NZ_FOKG01000015.1"/>
</dbReference>
<evidence type="ECO:0000313" key="3">
    <source>
        <dbReference type="Proteomes" id="UP000243799"/>
    </source>
</evidence>
<dbReference type="Proteomes" id="UP000243799">
    <property type="component" value="Unassembled WGS sequence"/>
</dbReference>
<reference evidence="3" key="1">
    <citation type="submission" date="2016-10" db="EMBL/GenBank/DDBJ databases">
        <authorList>
            <person name="Varghese N."/>
            <person name="Submissions S."/>
        </authorList>
    </citation>
    <scope>NUCLEOTIDE SEQUENCE [LARGE SCALE GENOMIC DNA]</scope>
    <source>
        <strain evidence="3">CGMCC 4.3568</strain>
    </source>
</reference>
<sequence length="74" mass="7927">MSVARRDDRHNDDLVREISDSFNRAVAKRPDPTGTAAVSSEASEDTAAESATPAPRFVVTGDKRDAARGKRRGG</sequence>
<dbReference type="OrthoDB" id="3634172at2"/>
<evidence type="ECO:0000256" key="1">
    <source>
        <dbReference type="SAM" id="MobiDB-lite"/>
    </source>
</evidence>
<dbReference type="AlphaFoldDB" id="A0A1I1BQ91"/>
<gene>
    <name evidence="2" type="ORF">SAMN05216266_115158</name>
</gene>
<keyword evidence="3" id="KW-1185">Reference proteome</keyword>